<dbReference type="AlphaFoldDB" id="A0AAW6FAG2"/>
<dbReference type="InterPro" id="IPR003370">
    <property type="entry name" value="Chromate_transpt"/>
</dbReference>
<comment type="caution">
    <text evidence="8">The sequence shown here is derived from an EMBL/GenBank/DDBJ whole genome shotgun (WGS) entry which is preliminary data.</text>
</comment>
<evidence type="ECO:0000256" key="3">
    <source>
        <dbReference type="ARBA" id="ARBA00022475"/>
    </source>
</evidence>
<gene>
    <name evidence="8" type="ORF">PN612_17495</name>
</gene>
<accession>A0AAW6FAG2</accession>
<evidence type="ECO:0000256" key="1">
    <source>
        <dbReference type="ARBA" id="ARBA00004651"/>
    </source>
</evidence>
<feature type="transmembrane region" description="Helical" evidence="7">
    <location>
        <begin position="122"/>
        <end position="138"/>
    </location>
</feature>
<dbReference type="InterPro" id="IPR052518">
    <property type="entry name" value="CHR_Transporter"/>
</dbReference>
<sequence length="139" mass="14700">MENLNWLTSAEFADGIAIGQITPGPIFITATFIGYKVAGITGALLARLAMFTPPAVLTVLLSRFVKILNQSSVVKAAMKGVRAAVIGMIFALAVTIGQTIMLSVVSVIIFLVTFFISLKYTISPVYLIIGAGVAGFILF</sequence>
<dbReference type="PANTHER" id="PTHR43663">
    <property type="entry name" value="CHROMATE TRANSPORT PROTEIN-RELATED"/>
    <property type="match status" value="1"/>
</dbReference>
<keyword evidence="6 7" id="KW-0472">Membrane</keyword>
<protein>
    <submittedName>
        <fullName evidence="8">Chromate transporter</fullName>
    </submittedName>
</protein>
<keyword evidence="3" id="KW-1003">Cell membrane</keyword>
<dbReference type="PANTHER" id="PTHR43663:SF1">
    <property type="entry name" value="CHROMATE TRANSPORTER"/>
    <property type="match status" value="1"/>
</dbReference>
<comment type="subcellular location">
    <subcellularLocation>
        <location evidence="1">Cell membrane</location>
        <topology evidence="1">Multi-pass membrane protein</topology>
    </subcellularLocation>
</comment>
<evidence type="ECO:0000256" key="5">
    <source>
        <dbReference type="ARBA" id="ARBA00022989"/>
    </source>
</evidence>
<evidence type="ECO:0000256" key="4">
    <source>
        <dbReference type="ARBA" id="ARBA00022692"/>
    </source>
</evidence>
<reference evidence="8" key="1">
    <citation type="submission" date="2023-01" db="EMBL/GenBank/DDBJ databases">
        <title>Human gut microbiome strain richness.</title>
        <authorList>
            <person name="Chen-Liaw A."/>
        </authorList>
    </citation>
    <scope>NUCLEOTIDE SEQUENCE</scope>
    <source>
        <strain evidence="8">D35st1_E5_D35t1_190705</strain>
    </source>
</reference>
<dbReference type="EMBL" id="JAQMPX010000125">
    <property type="protein sequence ID" value="MDB9140284.1"/>
    <property type="molecule type" value="Genomic_DNA"/>
</dbReference>
<dbReference type="RefSeq" id="WP_272060463.1">
    <property type="nucleotide sequence ID" value="NZ_JAQMPX010000125.1"/>
</dbReference>
<evidence type="ECO:0000256" key="6">
    <source>
        <dbReference type="ARBA" id="ARBA00023136"/>
    </source>
</evidence>
<keyword evidence="4 7" id="KW-0812">Transmembrane</keyword>
<feature type="transmembrane region" description="Helical" evidence="7">
    <location>
        <begin position="83"/>
        <end position="116"/>
    </location>
</feature>
<dbReference type="Pfam" id="PF02417">
    <property type="entry name" value="Chromate_transp"/>
    <property type="match status" value="1"/>
</dbReference>
<dbReference type="Proteomes" id="UP001211522">
    <property type="component" value="Unassembled WGS sequence"/>
</dbReference>
<evidence type="ECO:0000313" key="8">
    <source>
        <dbReference type="EMBL" id="MDB9140284.1"/>
    </source>
</evidence>
<name>A0AAW6FAG2_PARDI</name>
<evidence type="ECO:0000256" key="2">
    <source>
        <dbReference type="ARBA" id="ARBA00005262"/>
    </source>
</evidence>
<evidence type="ECO:0000313" key="9">
    <source>
        <dbReference type="Proteomes" id="UP001211522"/>
    </source>
</evidence>
<proteinExistence type="inferred from homology"/>
<feature type="transmembrane region" description="Helical" evidence="7">
    <location>
        <begin position="44"/>
        <end position="62"/>
    </location>
</feature>
<organism evidence="8 9">
    <name type="scientific">Parabacteroides distasonis</name>
    <dbReference type="NCBI Taxonomy" id="823"/>
    <lineage>
        <taxon>Bacteria</taxon>
        <taxon>Pseudomonadati</taxon>
        <taxon>Bacteroidota</taxon>
        <taxon>Bacteroidia</taxon>
        <taxon>Bacteroidales</taxon>
        <taxon>Tannerellaceae</taxon>
        <taxon>Parabacteroides</taxon>
    </lineage>
</organism>
<keyword evidence="5 7" id="KW-1133">Transmembrane helix</keyword>
<comment type="similarity">
    <text evidence="2">Belongs to the chromate ion transporter (CHR) (TC 2.A.51) family.</text>
</comment>
<dbReference type="GO" id="GO:0015109">
    <property type="term" value="F:chromate transmembrane transporter activity"/>
    <property type="evidence" value="ECO:0007669"/>
    <property type="project" value="InterPro"/>
</dbReference>
<evidence type="ECO:0000256" key="7">
    <source>
        <dbReference type="SAM" id="Phobius"/>
    </source>
</evidence>
<dbReference type="GO" id="GO:0005886">
    <property type="term" value="C:plasma membrane"/>
    <property type="evidence" value="ECO:0007669"/>
    <property type="project" value="UniProtKB-SubCell"/>
</dbReference>